<evidence type="ECO:0000313" key="9">
    <source>
        <dbReference type="Proteomes" id="UP000315439"/>
    </source>
</evidence>
<dbReference type="NCBIfam" id="TIGR02937">
    <property type="entry name" value="sigma70-ECF"/>
    <property type="match status" value="1"/>
</dbReference>
<dbReference type="AlphaFoldDB" id="A0A545U636"/>
<name>A0A545U636_9GAMM</name>
<feature type="domain" description="RNA polymerase sigma-70 region 2" evidence="6">
    <location>
        <begin position="64"/>
        <end position="123"/>
    </location>
</feature>
<dbReference type="SUPFAM" id="SSF88946">
    <property type="entry name" value="Sigma2 domain of RNA polymerase sigma factors"/>
    <property type="match status" value="1"/>
</dbReference>
<gene>
    <name evidence="8" type="ORF">FLL46_21340</name>
</gene>
<dbReference type="Pfam" id="PF04542">
    <property type="entry name" value="Sigma70_r2"/>
    <property type="match status" value="1"/>
</dbReference>
<evidence type="ECO:0000256" key="5">
    <source>
        <dbReference type="ARBA" id="ARBA00023163"/>
    </source>
</evidence>
<evidence type="ECO:0000256" key="2">
    <source>
        <dbReference type="ARBA" id="ARBA00023015"/>
    </source>
</evidence>
<evidence type="ECO:0000259" key="6">
    <source>
        <dbReference type="Pfam" id="PF04542"/>
    </source>
</evidence>
<evidence type="ECO:0000313" key="8">
    <source>
        <dbReference type="EMBL" id="TQV84940.1"/>
    </source>
</evidence>
<proteinExistence type="inferred from homology"/>
<protein>
    <submittedName>
        <fullName evidence="8">Sigma-70 family RNA polymerase sigma factor</fullName>
    </submittedName>
</protein>
<dbReference type="GO" id="GO:0006352">
    <property type="term" value="P:DNA-templated transcription initiation"/>
    <property type="evidence" value="ECO:0007669"/>
    <property type="project" value="InterPro"/>
</dbReference>
<dbReference type="Proteomes" id="UP000315439">
    <property type="component" value="Unassembled WGS sequence"/>
</dbReference>
<dbReference type="InterPro" id="IPR014284">
    <property type="entry name" value="RNA_pol_sigma-70_dom"/>
</dbReference>
<dbReference type="Gene3D" id="1.10.1740.10">
    <property type="match status" value="1"/>
</dbReference>
<comment type="caution">
    <text evidence="8">The sequence shown here is derived from an EMBL/GenBank/DDBJ whole genome shotgun (WGS) entry which is preliminary data.</text>
</comment>
<keyword evidence="3" id="KW-0731">Sigma factor</keyword>
<dbReference type="InterPro" id="IPR013324">
    <property type="entry name" value="RNA_pol_sigma_r3/r4-like"/>
</dbReference>
<dbReference type="InterPro" id="IPR036388">
    <property type="entry name" value="WH-like_DNA-bd_sf"/>
</dbReference>
<sequence length="213" mass="24974">MLQQRQTTDNLVYWPITSLKKKSTSMTQKVNVTDSERWREHLNAIAKQHDRHAFKALYLYFAPKIKSFYLQHGMGEKSEELTHEVFLKIWQKAASYDPQKASVSTWIFTIVRNLKIDFLRKKRIDEVNDENLPDPAEEANFSEKISIDRDKSRLLSVFNQLNEEQRNVLQKVYFEDKSHQIAAKELEMSPGVVKSRIRSALKILRAHIGGDRI</sequence>
<dbReference type="InterPro" id="IPR013325">
    <property type="entry name" value="RNA_pol_sigma_r2"/>
</dbReference>
<accession>A0A545U636</accession>
<evidence type="ECO:0000256" key="4">
    <source>
        <dbReference type="ARBA" id="ARBA00023125"/>
    </source>
</evidence>
<dbReference type="InterPro" id="IPR007630">
    <property type="entry name" value="RNA_pol_sigma70_r4"/>
</dbReference>
<dbReference type="GO" id="GO:0016987">
    <property type="term" value="F:sigma factor activity"/>
    <property type="evidence" value="ECO:0007669"/>
    <property type="project" value="UniProtKB-KW"/>
</dbReference>
<dbReference type="PANTHER" id="PTHR43133">
    <property type="entry name" value="RNA POLYMERASE ECF-TYPE SIGMA FACTO"/>
    <property type="match status" value="1"/>
</dbReference>
<keyword evidence="5" id="KW-0804">Transcription</keyword>
<evidence type="ECO:0000256" key="3">
    <source>
        <dbReference type="ARBA" id="ARBA00023082"/>
    </source>
</evidence>
<dbReference type="Pfam" id="PF04545">
    <property type="entry name" value="Sigma70_r4"/>
    <property type="match status" value="1"/>
</dbReference>
<dbReference type="CDD" id="cd06171">
    <property type="entry name" value="Sigma70_r4"/>
    <property type="match status" value="1"/>
</dbReference>
<feature type="domain" description="RNA polymerase sigma-70 region 4" evidence="7">
    <location>
        <begin position="158"/>
        <end position="205"/>
    </location>
</feature>
<dbReference type="GO" id="GO:0003677">
    <property type="term" value="F:DNA binding"/>
    <property type="evidence" value="ECO:0007669"/>
    <property type="project" value="InterPro"/>
</dbReference>
<comment type="similarity">
    <text evidence="1">Belongs to the sigma-70 factor family. ECF subfamily.</text>
</comment>
<dbReference type="Gene3D" id="1.10.10.10">
    <property type="entry name" value="Winged helix-like DNA-binding domain superfamily/Winged helix DNA-binding domain"/>
    <property type="match status" value="1"/>
</dbReference>
<dbReference type="SUPFAM" id="SSF88659">
    <property type="entry name" value="Sigma3 and sigma4 domains of RNA polymerase sigma factors"/>
    <property type="match status" value="1"/>
</dbReference>
<evidence type="ECO:0000256" key="1">
    <source>
        <dbReference type="ARBA" id="ARBA00010641"/>
    </source>
</evidence>
<dbReference type="PANTHER" id="PTHR43133:SF62">
    <property type="entry name" value="RNA POLYMERASE SIGMA FACTOR SIGZ"/>
    <property type="match status" value="1"/>
</dbReference>
<evidence type="ECO:0000259" key="7">
    <source>
        <dbReference type="Pfam" id="PF04545"/>
    </source>
</evidence>
<keyword evidence="4" id="KW-0238">DNA-binding</keyword>
<dbReference type="InterPro" id="IPR039425">
    <property type="entry name" value="RNA_pol_sigma-70-like"/>
</dbReference>
<reference evidence="8 9" key="1">
    <citation type="submission" date="2019-07" db="EMBL/GenBank/DDBJ databases">
        <title>Draft genome for Aliikangiella sp. M105.</title>
        <authorList>
            <person name="Wang G."/>
        </authorList>
    </citation>
    <scope>NUCLEOTIDE SEQUENCE [LARGE SCALE GENOMIC DNA]</scope>
    <source>
        <strain evidence="8 9">M105</strain>
    </source>
</reference>
<organism evidence="8 9">
    <name type="scientific">Aliikangiella coralliicola</name>
    <dbReference type="NCBI Taxonomy" id="2592383"/>
    <lineage>
        <taxon>Bacteria</taxon>
        <taxon>Pseudomonadati</taxon>
        <taxon>Pseudomonadota</taxon>
        <taxon>Gammaproteobacteria</taxon>
        <taxon>Oceanospirillales</taxon>
        <taxon>Pleioneaceae</taxon>
        <taxon>Aliikangiella</taxon>
    </lineage>
</organism>
<dbReference type="EMBL" id="VIKS01000013">
    <property type="protein sequence ID" value="TQV84940.1"/>
    <property type="molecule type" value="Genomic_DNA"/>
</dbReference>
<dbReference type="InterPro" id="IPR007627">
    <property type="entry name" value="RNA_pol_sigma70_r2"/>
</dbReference>
<dbReference type="OrthoDB" id="9784272at2"/>
<keyword evidence="9" id="KW-1185">Reference proteome</keyword>
<keyword evidence="2" id="KW-0805">Transcription regulation</keyword>